<evidence type="ECO:0008006" key="3">
    <source>
        <dbReference type="Google" id="ProtNLM"/>
    </source>
</evidence>
<accession>A0AAW2SQA7</accession>
<name>A0AAW2SQA7_9LAMI</name>
<reference evidence="2" key="1">
    <citation type="submission" date="2020-06" db="EMBL/GenBank/DDBJ databases">
        <authorList>
            <person name="Li T."/>
            <person name="Hu X."/>
            <person name="Zhang T."/>
            <person name="Song X."/>
            <person name="Zhang H."/>
            <person name="Dai N."/>
            <person name="Sheng W."/>
            <person name="Hou X."/>
            <person name="Wei L."/>
        </authorList>
    </citation>
    <scope>NUCLEOTIDE SEQUENCE</scope>
    <source>
        <strain evidence="2">KEN1</strain>
        <tissue evidence="2">Leaf</tissue>
    </source>
</reference>
<comment type="caution">
    <text evidence="2">The sequence shown here is derived from an EMBL/GenBank/DDBJ whole genome shotgun (WGS) entry which is preliminary data.</text>
</comment>
<organism evidence="2">
    <name type="scientific">Sesamum latifolium</name>
    <dbReference type="NCBI Taxonomy" id="2727402"/>
    <lineage>
        <taxon>Eukaryota</taxon>
        <taxon>Viridiplantae</taxon>
        <taxon>Streptophyta</taxon>
        <taxon>Embryophyta</taxon>
        <taxon>Tracheophyta</taxon>
        <taxon>Spermatophyta</taxon>
        <taxon>Magnoliopsida</taxon>
        <taxon>eudicotyledons</taxon>
        <taxon>Gunneridae</taxon>
        <taxon>Pentapetalae</taxon>
        <taxon>asterids</taxon>
        <taxon>lamiids</taxon>
        <taxon>Lamiales</taxon>
        <taxon>Pedaliaceae</taxon>
        <taxon>Sesamum</taxon>
    </lineage>
</organism>
<dbReference type="EMBL" id="JACGWN010000016">
    <property type="protein sequence ID" value="KAL0394776.1"/>
    <property type="molecule type" value="Genomic_DNA"/>
</dbReference>
<protein>
    <recommendedName>
        <fullName evidence="3">Reverse transcriptase domain-containing protein</fullName>
    </recommendedName>
</protein>
<reference evidence="2" key="2">
    <citation type="journal article" date="2024" name="Plant">
        <title>Genomic evolution and insights into agronomic trait innovations of Sesamum species.</title>
        <authorList>
            <person name="Miao H."/>
            <person name="Wang L."/>
            <person name="Qu L."/>
            <person name="Liu H."/>
            <person name="Sun Y."/>
            <person name="Le M."/>
            <person name="Wang Q."/>
            <person name="Wei S."/>
            <person name="Zheng Y."/>
            <person name="Lin W."/>
            <person name="Duan Y."/>
            <person name="Cao H."/>
            <person name="Xiong S."/>
            <person name="Wang X."/>
            <person name="Wei L."/>
            <person name="Li C."/>
            <person name="Ma Q."/>
            <person name="Ju M."/>
            <person name="Zhao R."/>
            <person name="Li G."/>
            <person name="Mu C."/>
            <person name="Tian Q."/>
            <person name="Mei H."/>
            <person name="Zhang T."/>
            <person name="Gao T."/>
            <person name="Zhang H."/>
        </authorList>
    </citation>
    <scope>NUCLEOTIDE SEQUENCE</scope>
    <source>
        <strain evidence="2">KEN1</strain>
    </source>
</reference>
<feature type="compositionally biased region" description="Basic residues" evidence="1">
    <location>
        <begin position="1"/>
        <end position="11"/>
    </location>
</feature>
<proteinExistence type="predicted"/>
<gene>
    <name evidence="2" type="ORF">Slati_4443800</name>
</gene>
<feature type="region of interest" description="Disordered" evidence="1">
    <location>
        <begin position="1"/>
        <end position="45"/>
    </location>
</feature>
<dbReference type="AlphaFoldDB" id="A0AAW2SQA7"/>
<feature type="compositionally biased region" description="Basic and acidic residues" evidence="1">
    <location>
        <begin position="12"/>
        <end position="30"/>
    </location>
</feature>
<evidence type="ECO:0000313" key="2">
    <source>
        <dbReference type="EMBL" id="KAL0394776.1"/>
    </source>
</evidence>
<evidence type="ECO:0000256" key="1">
    <source>
        <dbReference type="SAM" id="MobiDB-lite"/>
    </source>
</evidence>
<sequence>MLHKAVRKGQKRSPDEVLKEAPSYKRGKDDGSEEEPETERGMPPKVQLAEELLNIEFVPGDSEKTTRIGSQMNEATQIEVIQCLQRNIDVFAWTPQDLEGIDPKVITHHLNIDPHIKPVK</sequence>